<organism evidence="2 3">
    <name type="scientific">Mya arenaria</name>
    <name type="common">Soft-shell clam</name>
    <dbReference type="NCBI Taxonomy" id="6604"/>
    <lineage>
        <taxon>Eukaryota</taxon>
        <taxon>Metazoa</taxon>
        <taxon>Spiralia</taxon>
        <taxon>Lophotrochozoa</taxon>
        <taxon>Mollusca</taxon>
        <taxon>Bivalvia</taxon>
        <taxon>Autobranchia</taxon>
        <taxon>Heteroconchia</taxon>
        <taxon>Euheterodonta</taxon>
        <taxon>Imparidentia</taxon>
        <taxon>Neoheterodontei</taxon>
        <taxon>Myida</taxon>
        <taxon>Myoidea</taxon>
        <taxon>Myidae</taxon>
        <taxon>Mya</taxon>
    </lineage>
</organism>
<evidence type="ECO:0000313" key="3">
    <source>
        <dbReference type="Proteomes" id="UP001164746"/>
    </source>
</evidence>
<evidence type="ECO:0000259" key="1">
    <source>
        <dbReference type="Pfam" id="PF16026"/>
    </source>
</evidence>
<dbReference type="Pfam" id="PF16026">
    <property type="entry name" value="MIEAP"/>
    <property type="match status" value="1"/>
</dbReference>
<protein>
    <recommendedName>
        <fullName evidence="1">Mitochondria-eating protein C-terminal domain-containing protein</fullName>
    </recommendedName>
</protein>
<name>A0ABY7DN00_MYAAR</name>
<evidence type="ECO:0000313" key="2">
    <source>
        <dbReference type="EMBL" id="WAQ97971.1"/>
    </source>
</evidence>
<feature type="domain" description="Mitochondria-eating protein C-terminal" evidence="1">
    <location>
        <begin position="25"/>
        <end position="82"/>
    </location>
</feature>
<proteinExistence type="predicted"/>
<accession>A0ABY7DN00</accession>
<gene>
    <name evidence="2" type="ORF">MAR_022344</name>
</gene>
<sequence>MLECRDKVTRTLLESSRFPKSFFADSSRLVAYIQKCAELTWMMCVHDPPIVLEYITKETEGSRFNFDHYIVHEQSGTTYDYVVMC</sequence>
<dbReference type="InterPro" id="IPR031981">
    <property type="entry name" value="MIEAP_C"/>
</dbReference>
<reference evidence="2" key="1">
    <citation type="submission" date="2022-11" db="EMBL/GenBank/DDBJ databases">
        <title>Centuries of genome instability and evolution in soft-shell clam transmissible cancer (bioRxiv).</title>
        <authorList>
            <person name="Hart S.F.M."/>
            <person name="Yonemitsu M.A."/>
            <person name="Giersch R.M."/>
            <person name="Beal B.F."/>
            <person name="Arriagada G."/>
            <person name="Davis B.W."/>
            <person name="Ostrander E.A."/>
            <person name="Goff S.P."/>
            <person name="Metzger M.J."/>
        </authorList>
    </citation>
    <scope>NUCLEOTIDE SEQUENCE</scope>
    <source>
        <strain evidence="2">MELC-2E11</strain>
        <tissue evidence="2">Siphon/mantle</tissue>
    </source>
</reference>
<keyword evidence="3" id="KW-1185">Reference proteome</keyword>
<dbReference type="EMBL" id="CP111014">
    <property type="protein sequence ID" value="WAQ97971.1"/>
    <property type="molecule type" value="Genomic_DNA"/>
</dbReference>
<dbReference type="Proteomes" id="UP001164746">
    <property type="component" value="Chromosome 3"/>
</dbReference>